<evidence type="ECO:0000313" key="3">
    <source>
        <dbReference type="Proteomes" id="UP000025047"/>
    </source>
</evidence>
<comment type="caution">
    <text evidence="2">The sequence shown here is derived from an EMBL/GenBank/DDBJ whole genome shotgun (WGS) entry which is preliminary data.</text>
</comment>
<evidence type="ECO:0000256" key="1">
    <source>
        <dbReference type="SAM" id="MobiDB-lite"/>
    </source>
</evidence>
<dbReference type="Proteomes" id="UP000025047">
    <property type="component" value="Unassembled WGS sequence"/>
</dbReference>
<proteinExistence type="predicted"/>
<protein>
    <submittedName>
        <fullName evidence="2">Uncharacterized protein</fullName>
    </submittedName>
</protein>
<name>A0A017HCN0_9RHOB</name>
<dbReference type="HOGENOM" id="CLU_3253652_0_0_5"/>
<keyword evidence="3" id="KW-1185">Reference proteome</keyword>
<sequence length="42" mass="4231">MLLAVLGHGQANRPGGSVAQEGARGGGAEKARGIRGPCRFRA</sequence>
<feature type="region of interest" description="Disordered" evidence="1">
    <location>
        <begin position="6"/>
        <end position="42"/>
    </location>
</feature>
<dbReference type="STRING" id="1122180.Lokhon_01994"/>
<accession>A0A017HCN0</accession>
<evidence type="ECO:0000313" key="2">
    <source>
        <dbReference type="EMBL" id="EYD71923.1"/>
    </source>
</evidence>
<dbReference type="AlphaFoldDB" id="A0A017HCN0"/>
<reference evidence="2 3" key="1">
    <citation type="submission" date="2013-03" db="EMBL/GenBank/DDBJ databases">
        <authorList>
            <person name="Fiebig A."/>
            <person name="Goeker M."/>
            <person name="Klenk H.-P.P."/>
        </authorList>
    </citation>
    <scope>NUCLEOTIDE SEQUENCE [LARGE SCALE GENOMIC DNA]</scope>
    <source>
        <strain evidence="2 3">DSM 17492</strain>
    </source>
</reference>
<gene>
    <name evidence="2" type="ORF">Lokhon_01994</name>
</gene>
<dbReference type="EMBL" id="APGJ01000006">
    <property type="protein sequence ID" value="EYD71923.1"/>
    <property type="molecule type" value="Genomic_DNA"/>
</dbReference>
<organism evidence="2 3">
    <name type="scientific">Limimaricola hongkongensis DSM 17492</name>
    <dbReference type="NCBI Taxonomy" id="1122180"/>
    <lineage>
        <taxon>Bacteria</taxon>
        <taxon>Pseudomonadati</taxon>
        <taxon>Pseudomonadota</taxon>
        <taxon>Alphaproteobacteria</taxon>
        <taxon>Rhodobacterales</taxon>
        <taxon>Paracoccaceae</taxon>
        <taxon>Limimaricola</taxon>
    </lineage>
</organism>